<dbReference type="InterPro" id="IPR011990">
    <property type="entry name" value="TPR-like_helical_dom_sf"/>
</dbReference>
<dbReference type="Gene3D" id="1.25.40.10">
    <property type="entry name" value="Tetratricopeptide repeat domain"/>
    <property type="match status" value="1"/>
</dbReference>
<dbReference type="AlphaFoldDB" id="A0A1X0QJF1"/>
<evidence type="ECO:0000313" key="2">
    <source>
        <dbReference type="Proteomes" id="UP000192501"/>
    </source>
</evidence>
<comment type="caution">
    <text evidence="1">The sequence shown here is derived from an EMBL/GenBank/DDBJ whole genome shotgun (WGS) entry which is preliminary data.</text>
</comment>
<sequence length="276" mass="32768">MFNLYIERYETALTQFSYITYRSTCRATKIISLFRIAVCKKRLGEYKLAQTILKMIIGTPEGYKNYLVIKLEIIHVKLLEGNIIEAGSDLEKFINFKEHSGVTRLYIYILYKLNRYDDLFKYANMVHKDIYVDYIVLRTKFELNSVDENFEIAFEDLIKESKRNFAVITTYANYKVFNGKYNEALQYYDLAIDNNYTYYSAIKNKETLTKLLEQKDKFSEREFWNKIVDNIVDGDPEVESIGYFKLFLQDSCVDFLFNKKVFDTIPIVEVSLKEFD</sequence>
<dbReference type="VEuPathDB" id="MicrosporidiaDB:HERIO_1408"/>
<accession>A0A1X0QJF1</accession>
<gene>
    <name evidence="1" type="ORF">A0H76_2754</name>
</gene>
<protein>
    <submittedName>
        <fullName evidence="1">Uncharacterized protein</fullName>
    </submittedName>
</protein>
<evidence type="ECO:0000313" key="1">
    <source>
        <dbReference type="EMBL" id="ORD99882.1"/>
    </source>
</evidence>
<dbReference type="SUPFAM" id="SSF48452">
    <property type="entry name" value="TPR-like"/>
    <property type="match status" value="1"/>
</dbReference>
<name>A0A1X0QJF1_9MICR</name>
<organism evidence="1 2">
    <name type="scientific">Hepatospora eriocheir</name>
    <dbReference type="NCBI Taxonomy" id="1081669"/>
    <lineage>
        <taxon>Eukaryota</taxon>
        <taxon>Fungi</taxon>
        <taxon>Fungi incertae sedis</taxon>
        <taxon>Microsporidia</taxon>
        <taxon>Hepatosporidae</taxon>
        <taxon>Hepatospora</taxon>
    </lineage>
</organism>
<dbReference type="VEuPathDB" id="MicrosporidiaDB:A0H76_2754"/>
<dbReference type="Proteomes" id="UP000192501">
    <property type="component" value="Unassembled WGS sequence"/>
</dbReference>
<reference evidence="1 2" key="1">
    <citation type="journal article" date="2017" name="Environ. Microbiol.">
        <title>Decay of the glycolytic pathway and adaptation to intranuclear parasitism within Enterocytozoonidae microsporidia.</title>
        <authorList>
            <person name="Wiredu Boakye D."/>
            <person name="Jaroenlak P."/>
            <person name="Prachumwat A."/>
            <person name="Williams T.A."/>
            <person name="Bateman K.S."/>
            <person name="Itsathitphaisarn O."/>
            <person name="Sritunyalucksana K."/>
            <person name="Paszkiewicz K.H."/>
            <person name="Moore K.A."/>
            <person name="Stentiford G.D."/>
            <person name="Williams B.A."/>
        </authorList>
    </citation>
    <scope>NUCLEOTIDE SEQUENCE [LARGE SCALE GENOMIC DNA]</scope>
    <source>
        <strain evidence="2">canceri</strain>
    </source>
</reference>
<proteinExistence type="predicted"/>
<dbReference type="EMBL" id="LTAI01000095">
    <property type="protein sequence ID" value="ORD99882.1"/>
    <property type="molecule type" value="Genomic_DNA"/>
</dbReference>